<gene>
    <name evidence="1" type="ORF">LCGC14_3052700</name>
</gene>
<organism evidence="1">
    <name type="scientific">marine sediment metagenome</name>
    <dbReference type="NCBI Taxonomy" id="412755"/>
    <lineage>
        <taxon>unclassified sequences</taxon>
        <taxon>metagenomes</taxon>
        <taxon>ecological metagenomes</taxon>
    </lineage>
</organism>
<dbReference type="InterPro" id="IPR029063">
    <property type="entry name" value="SAM-dependent_MTases_sf"/>
</dbReference>
<name>A0A0F8WLP0_9ZZZZ</name>
<reference evidence="1" key="1">
    <citation type="journal article" date="2015" name="Nature">
        <title>Complex archaea that bridge the gap between prokaryotes and eukaryotes.</title>
        <authorList>
            <person name="Spang A."/>
            <person name="Saw J.H."/>
            <person name="Jorgensen S.L."/>
            <person name="Zaremba-Niedzwiedzka K."/>
            <person name="Martijn J."/>
            <person name="Lind A.E."/>
            <person name="van Eijk R."/>
            <person name="Schleper C."/>
            <person name="Guy L."/>
            <person name="Ettema T.J."/>
        </authorList>
    </citation>
    <scope>NUCLEOTIDE SEQUENCE</scope>
</reference>
<evidence type="ECO:0008006" key="2">
    <source>
        <dbReference type="Google" id="ProtNLM"/>
    </source>
</evidence>
<accession>A0A0F8WLP0</accession>
<sequence>EGAELQVLRGMRYMLAEDRPVVWVSVHTDTRWMDEVYPNQDLGPVLRYMDCAGYDAEHLHTDHEAHWLFTPR</sequence>
<proteinExistence type="predicted"/>
<comment type="caution">
    <text evidence="1">The sequence shown here is derived from an EMBL/GenBank/DDBJ whole genome shotgun (WGS) entry which is preliminary data.</text>
</comment>
<dbReference type="AlphaFoldDB" id="A0A0F8WLP0"/>
<dbReference type="EMBL" id="LAZR01064391">
    <property type="protein sequence ID" value="KKK57613.1"/>
    <property type="molecule type" value="Genomic_DNA"/>
</dbReference>
<evidence type="ECO:0000313" key="1">
    <source>
        <dbReference type="EMBL" id="KKK57613.1"/>
    </source>
</evidence>
<dbReference type="SUPFAM" id="SSF53335">
    <property type="entry name" value="S-adenosyl-L-methionine-dependent methyltransferases"/>
    <property type="match status" value="1"/>
</dbReference>
<dbReference type="Gene3D" id="3.40.50.150">
    <property type="entry name" value="Vaccinia Virus protein VP39"/>
    <property type="match status" value="1"/>
</dbReference>
<protein>
    <recommendedName>
        <fullName evidence="2">Methyltransferase FkbM domain-containing protein</fullName>
    </recommendedName>
</protein>
<feature type="non-terminal residue" evidence="1">
    <location>
        <position position="1"/>
    </location>
</feature>